<evidence type="ECO:0000256" key="1">
    <source>
        <dbReference type="SAM" id="Phobius"/>
    </source>
</evidence>
<dbReference type="EMBL" id="JAFJMO010000003">
    <property type="protein sequence ID" value="KAJ8282909.1"/>
    <property type="molecule type" value="Genomic_DNA"/>
</dbReference>
<evidence type="ECO:0000313" key="2">
    <source>
        <dbReference type="EMBL" id="KAJ8282909.1"/>
    </source>
</evidence>
<sequence>MQTRHIIQQDTIMKATVSLLLLILTITKALGGYQQFKDQHHSFDMRTGNSEIHPRPDIIQQDTIMKATVSLLFLTLTITSTVIAQNQYQRFMAQHYLHGMRSGDFTLTPPLFRSTSITLFSPSLITTLRLGHVGALSSQRPFPRDHRGLVPVTY</sequence>
<reference evidence="2" key="1">
    <citation type="journal article" date="2023" name="Science">
        <title>Genome structures resolve the early diversification of teleost fishes.</title>
        <authorList>
            <person name="Parey E."/>
            <person name="Louis A."/>
            <person name="Montfort J."/>
            <person name="Bouchez O."/>
            <person name="Roques C."/>
            <person name="Iampietro C."/>
            <person name="Lluch J."/>
            <person name="Castinel A."/>
            <person name="Donnadieu C."/>
            <person name="Desvignes T."/>
            <person name="Floi Bucao C."/>
            <person name="Jouanno E."/>
            <person name="Wen M."/>
            <person name="Mejri S."/>
            <person name="Dirks R."/>
            <person name="Jansen H."/>
            <person name="Henkel C."/>
            <person name="Chen W.J."/>
            <person name="Zahm M."/>
            <person name="Cabau C."/>
            <person name="Klopp C."/>
            <person name="Thompson A.W."/>
            <person name="Robinson-Rechavi M."/>
            <person name="Braasch I."/>
            <person name="Lecointre G."/>
            <person name="Bobe J."/>
            <person name="Postlethwait J.H."/>
            <person name="Berthelot C."/>
            <person name="Roest Crollius H."/>
            <person name="Guiguen Y."/>
        </authorList>
    </citation>
    <scope>NUCLEOTIDE SEQUENCE</scope>
    <source>
        <strain evidence="2">Concon-B</strain>
    </source>
</reference>
<accession>A0A9Q1DWJ6</accession>
<dbReference type="Proteomes" id="UP001152803">
    <property type="component" value="Unassembled WGS sequence"/>
</dbReference>
<dbReference type="AlphaFoldDB" id="A0A9Q1DWJ6"/>
<keyword evidence="1" id="KW-0812">Transmembrane</keyword>
<keyword evidence="1" id="KW-1133">Transmembrane helix</keyword>
<proteinExistence type="predicted"/>
<name>A0A9Q1DWJ6_CONCO</name>
<organism evidence="2 3">
    <name type="scientific">Conger conger</name>
    <name type="common">Conger eel</name>
    <name type="synonym">Muraena conger</name>
    <dbReference type="NCBI Taxonomy" id="82655"/>
    <lineage>
        <taxon>Eukaryota</taxon>
        <taxon>Metazoa</taxon>
        <taxon>Chordata</taxon>
        <taxon>Craniata</taxon>
        <taxon>Vertebrata</taxon>
        <taxon>Euteleostomi</taxon>
        <taxon>Actinopterygii</taxon>
        <taxon>Neopterygii</taxon>
        <taxon>Teleostei</taxon>
        <taxon>Anguilliformes</taxon>
        <taxon>Congridae</taxon>
        <taxon>Conger</taxon>
    </lineage>
</organism>
<comment type="caution">
    <text evidence="2">The sequence shown here is derived from an EMBL/GenBank/DDBJ whole genome shotgun (WGS) entry which is preliminary data.</text>
</comment>
<keyword evidence="1" id="KW-0472">Membrane</keyword>
<keyword evidence="3" id="KW-1185">Reference proteome</keyword>
<evidence type="ECO:0000313" key="3">
    <source>
        <dbReference type="Proteomes" id="UP001152803"/>
    </source>
</evidence>
<gene>
    <name evidence="2" type="ORF">COCON_G00054280</name>
</gene>
<feature type="transmembrane region" description="Helical" evidence="1">
    <location>
        <begin position="64"/>
        <end position="84"/>
    </location>
</feature>
<protein>
    <submittedName>
        <fullName evidence="2">Uncharacterized protein</fullName>
    </submittedName>
</protein>